<dbReference type="EMBL" id="JAVLET010000006">
    <property type="protein sequence ID" value="KAL0468626.1"/>
    <property type="molecule type" value="Genomic_DNA"/>
</dbReference>
<feature type="non-terminal residue" evidence="1">
    <location>
        <position position="1"/>
    </location>
</feature>
<reference evidence="1 2" key="1">
    <citation type="submission" date="2023-09" db="EMBL/GenBank/DDBJ databases">
        <title>Multi-omics analysis of a traditional fermented food reveals byproduct-associated fungal strains for waste-to-food upcycling.</title>
        <authorList>
            <consortium name="Lawrence Berkeley National Laboratory"/>
            <person name="Rekdal V.M."/>
            <person name="Villalobos-Escobedo J.M."/>
            <person name="Rodriguez-Valeron N."/>
            <person name="Garcia M.O."/>
            <person name="Vasquez D.P."/>
            <person name="Damayanti I."/>
            <person name="Sorensen P.M."/>
            <person name="Baidoo E.E."/>
            <person name="De Carvalho A.C."/>
            <person name="Riley R."/>
            <person name="Lipzen A."/>
            <person name="He G."/>
            <person name="Yan M."/>
            <person name="Haridas S."/>
            <person name="Daum C."/>
            <person name="Yoshinaga Y."/>
            <person name="Ng V."/>
            <person name="Grigoriev I.V."/>
            <person name="Munk R."/>
            <person name="Nuraida L."/>
            <person name="Wijaya C.H."/>
            <person name="Morales P.-C."/>
            <person name="Keasling J.D."/>
        </authorList>
    </citation>
    <scope>NUCLEOTIDE SEQUENCE [LARGE SCALE GENOMIC DNA]</scope>
    <source>
        <strain evidence="1 2">FGSC 2613</strain>
    </source>
</reference>
<evidence type="ECO:0000313" key="2">
    <source>
        <dbReference type="Proteomes" id="UP001451303"/>
    </source>
</evidence>
<dbReference type="Proteomes" id="UP001451303">
    <property type="component" value="Unassembled WGS sequence"/>
</dbReference>
<name>A0ABR3D7G0_NEUIN</name>
<evidence type="ECO:0000313" key="1">
    <source>
        <dbReference type="EMBL" id="KAL0468626.1"/>
    </source>
</evidence>
<proteinExistence type="predicted"/>
<accession>A0ABR3D7G0</accession>
<sequence>EIFNLVNRELYTLIARVNTIKYYIPIYLIFKTNPREEFINNKLSSNVRFIKLPTSFSSIEPTFD</sequence>
<comment type="caution">
    <text evidence="1">The sequence shown here is derived from an EMBL/GenBank/DDBJ whole genome shotgun (WGS) entry which is preliminary data.</text>
</comment>
<organism evidence="1 2">
    <name type="scientific">Neurospora intermedia</name>
    <dbReference type="NCBI Taxonomy" id="5142"/>
    <lineage>
        <taxon>Eukaryota</taxon>
        <taxon>Fungi</taxon>
        <taxon>Dikarya</taxon>
        <taxon>Ascomycota</taxon>
        <taxon>Pezizomycotina</taxon>
        <taxon>Sordariomycetes</taxon>
        <taxon>Sordariomycetidae</taxon>
        <taxon>Sordariales</taxon>
        <taxon>Sordariaceae</taxon>
        <taxon>Neurospora</taxon>
    </lineage>
</organism>
<protein>
    <submittedName>
        <fullName evidence="1">Uncharacterized protein</fullName>
    </submittedName>
</protein>
<gene>
    <name evidence="1" type="ORF">QR685DRAFT_445362</name>
</gene>
<keyword evidence="2" id="KW-1185">Reference proteome</keyword>